<dbReference type="Proteomes" id="UP000683246">
    <property type="component" value="Chromosome"/>
</dbReference>
<organism evidence="2 3">
    <name type="scientific">Vallitalea pronyensis</name>
    <dbReference type="NCBI Taxonomy" id="1348613"/>
    <lineage>
        <taxon>Bacteria</taxon>
        <taxon>Bacillati</taxon>
        <taxon>Bacillota</taxon>
        <taxon>Clostridia</taxon>
        <taxon>Lachnospirales</taxon>
        <taxon>Vallitaleaceae</taxon>
        <taxon>Vallitalea</taxon>
    </lineage>
</organism>
<feature type="transmembrane region" description="Helical" evidence="1">
    <location>
        <begin position="625"/>
        <end position="647"/>
    </location>
</feature>
<feature type="transmembrane region" description="Helical" evidence="1">
    <location>
        <begin position="285"/>
        <end position="305"/>
    </location>
</feature>
<protein>
    <submittedName>
        <fullName evidence="2">Uncharacterized protein</fullName>
    </submittedName>
</protein>
<accession>A0A8J8MP90</accession>
<evidence type="ECO:0000313" key="2">
    <source>
        <dbReference type="EMBL" id="QUI25099.1"/>
    </source>
</evidence>
<evidence type="ECO:0000256" key="1">
    <source>
        <dbReference type="SAM" id="Phobius"/>
    </source>
</evidence>
<keyword evidence="1" id="KW-0812">Transmembrane</keyword>
<gene>
    <name evidence="2" type="ORF">HZI73_23610</name>
</gene>
<feature type="transmembrane region" description="Helical" evidence="1">
    <location>
        <begin position="252"/>
        <end position="273"/>
    </location>
</feature>
<feature type="transmembrane region" description="Helical" evidence="1">
    <location>
        <begin position="83"/>
        <end position="100"/>
    </location>
</feature>
<dbReference type="AlphaFoldDB" id="A0A8J8MP90"/>
<feature type="transmembrane region" description="Helical" evidence="1">
    <location>
        <begin position="365"/>
        <end position="389"/>
    </location>
</feature>
<feature type="transmembrane region" description="Helical" evidence="1">
    <location>
        <begin position="6"/>
        <end position="24"/>
    </location>
</feature>
<reference evidence="2" key="1">
    <citation type="submission" date="2020-07" db="EMBL/GenBank/DDBJ databases">
        <title>Vallitalea pronyensis genome.</title>
        <authorList>
            <person name="Postec A."/>
        </authorList>
    </citation>
    <scope>NUCLEOTIDE SEQUENCE</scope>
    <source>
        <strain evidence="2">FatNI3</strain>
    </source>
</reference>
<proteinExistence type="predicted"/>
<keyword evidence="1" id="KW-0472">Membrane</keyword>
<dbReference type="KEGG" id="vpy:HZI73_23610"/>
<dbReference type="EMBL" id="CP058649">
    <property type="protein sequence ID" value="QUI25099.1"/>
    <property type="molecule type" value="Genomic_DNA"/>
</dbReference>
<evidence type="ECO:0000313" key="3">
    <source>
        <dbReference type="Proteomes" id="UP000683246"/>
    </source>
</evidence>
<dbReference type="RefSeq" id="WP_212695798.1">
    <property type="nucleotide sequence ID" value="NZ_CP058649.1"/>
</dbReference>
<feature type="transmembrane region" description="Helical" evidence="1">
    <location>
        <begin position="473"/>
        <end position="491"/>
    </location>
</feature>
<name>A0A8J8MP90_9FIRM</name>
<keyword evidence="1" id="KW-1133">Transmembrane helix</keyword>
<keyword evidence="3" id="KW-1185">Reference proteome</keyword>
<feature type="transmembrane region" description="Helical" evidence="1">
    <location>
        <begin position="106"/>
        <end position="123"/>
    </location>
</feature>
<sequence>MSPMLLIPPIALLLISIVAIIYIVRADKKKRSQIKKNYNKYNKIFYQYERFFLTRAGIRRLYYRLSELSVYSKKELKAVTVKFYSLALGTFWGINAAGIFLFRDTFTFILFFLFAYMVKNILIEKQIDHIHFKLLKQLLASLSSIRQTYLRLGVIPDAIAEAEVGPLLKHAFEDIYLILTAVDGERRLEEFYAATPFKLLQTFSGVCYILNNAGDSTTANGSSNFIQAMGMMHSEVQLEVQKQILQKAKFGLLEYLPVVPLLAIKAIEAFFVSNIPGTSIIYNGPIGYISRVLIVVTAIIGYTTITKINSTMVISKDDRQTFMKKLLQYDTFSIFINDILPKKQKVINRKKNLLKRSMSMKDLRYLYTNKVVYTVVAFVLSIFFIFFAVELGKDFILDNIKEVSLVAGEKLSKEDILIRKQMDKVYMDTHPMMSASRTRAFVDGYLPLLPEFDKHAQVQRLQTKYQSYYNTYFKWWMLLISICVGLMAWHIPERILKMRIRLLKTESEEDVLQLQTIITILMNTSVDTMETLYWLQRQSRTHRNALIDAYHEYPSDPELALYRLKSKVTLPDFKRMVDKLLLTIHQISLADAFSDLISERAHVLRIREITQQTILKKKRSFVSPLALIPLGLTAFCYILLPLGILGIKEFMKALEMAGIQ</sequence>